<reference evidence="2 3" key="1">
    <citation type="submission" date="2017-10" db="EMBL/GenBank/DDBJ databases">
        <title>Novel microbial diversity and functional potential in the marine mammal oral microbiome.</title>
        <authorList>
            <person name="Dudek N.K."/>
            <person name="Sun C.L."/>
            <person name="Burstein D."/>
            <person name="Kantor R.S."/>
            <person name="Aliaga Goltsman D.S."/>
            <person name="Bik E.M."/>
            <person name="Thomas B.C."/>
            <person name="Banfield J.F."/>
            <person name="Relman D.A."/>
        </authorList>
    </citation>
    <scope>NUCLEOTIDE SEQUENCE [LARGE SCALE GENOMIC DNA]</scope>
    <source>
        <strain evidence="2">DOLJORAL78_47_16</strain>
    </source>
</reference>
<evidence type="ECO:0000313" key="3">
    <source>
        <dbReference type="Proteomes" id="UP000230821"/>
    </source>
</evidence>
<keyword evidence="1" id="KW-0175">Coiled coil</keyword>
<sequence>MEEHSYWEHIERYFAEKRGSSLILSPKDWPLVSSWQERHVPLDVIYEGIDEAFERFEERQTPGKRRQFLTLASCKYAIEQSWKRWREEHPEVHEPDEQEVFDAERRKLIVKLRSTVTQLQQYAADDRYALLHEALSSAVQHLEAEIATIEHAETEQAVVEIKEQVLQAEQRLMAHLEKNLPEEIWRQVHQKAEVRLASHKDQMEKKVYEETLQVVFRQELHQAYPLPSFL</sequence>
<organism evidence="2 3">
    <name type="scientific">candidate division KSB3 bacterium</name>
    <dbReference type="NCBI Taxonomy" id="2044937"/>
    <lineage>
        <taxon>Bacteria</taxon>
        <taxon>candidate division KSB3</taxon>
    </lineage>
</organism>
<name>A0A2G6KDK2_9BACT</name>
<protein>
    <submittedName>
        <fullName evidence="2">Uncharacterized protein</fullName>
    </submittedName>
</protein>
<dbReference type="Proteomes" id="UP000230821">
    <property type="component" value="Unassembled WGS sequence"/>
</dbReference>
<accession>A0A2G6KDK2</accession>
<comment type="caution">
    <text evidence="2">The sequence shown here is derived from an EMBL/GenBank/DDBJ whole genome shotgun (WGS) entry which is preliminary data.</text>
</comment>
<proteinExistence type="predicted"/>
<feature type="coiled-coil region" evidence="1">
    <location>
        <begin position="132"/>
        <end position="179"/>
    </location>
</feature>
<dbReference type="AlphaFoldDB" id="A0A2G6KDK2"/>
<evidence type="ECO:0000313" key="2">
    <source>
        <dbReference type="EMBL" id="PIE33776.1"/>
    </source>
</evidence>
<gene>
    <name evidence="2" type="ORF">CSA56_09690</name>
</gene>
<evidence type="ECO:0000256" key="1">
    <source>
        <dbReference type="SAM" id="Coils"/>
    </source>
</evidence>
<dbReference type="EMBL" id="PDSK01000094">
    <property type="protein sequence ID" value="PIE33776.1"/>
    <property type="molecule type" value="Genomic_DNA"/>
</dbReference>